<dbReference type="Proteomes" id="UP001165524">
    <property type="component" value="Unassembled WGS sequence"/>
</dbReference>
<proteinExistence type="predicted"/>
<dbReference type="SUPFAM" id="SSF53756">
    <property type="entry name" value="UDP-Glycosyltransferase/glycogen phosphorylase"/>
    <property type="match status" value="1"/>
</dbReference>
<keyword evidence="4" id="KW-1185">Reference proteome</keyword>
<dbReference type="RefSeq" id="WP_246946977.1">
    <property type="nucleotide sequence ID" value="NZ_JALKII010000001.1"/>
</dbReference>
<reference evidence="3" key="1">
    <citation type="submission" date="2022-04" db="EMBL/GenBank/DDBJ databases">
        <title>Alcanivorax sp. CY1518 draft genome sequence.</title>
        <authorList>
            <person name="Zhao G."/>
            <person name="An M."/>
        </authorList>
    </citation>
    <scope>NUCLEOTIDE SEQUENCE</scope>
    <source>
        <strain evidence="3">CY1518</strain>
    </source>
</reference>
<evidence type="ECO:0000259" key="2">
    <source>
        <dbReference type="Pfam" id="PF13477"/>
    </source>
</evidence>
<dbReference type="CDD" id="cd03808">
    <property type="entry name" value="GT4_CapM-like"/>
    <property type="match status" value="1"/>
</dbReference>
<evidence type="ECO:0000313" key="4">
    <source>
        <dbReference type="Proteomes" id="UP001165524"/>
    </source>
</evidence>
<organism evidence="3 4">
    <name type="scientific">Alcanivorax quisquiliarum</name>
    <dbReference type="NCBI Taxonomy" id="2933565"/>
    <lineage>
        <taxon>Bacteria</taxon>
        <taxon>Pseudomonadati</taxon>
        <taxon>Pseudomonadota</taxon>
        <taxon>Gammaproteobacteria</taxon>
        <taxon>Oceanospirillales</taxon>
        <taxon>Alcanivoracaceae</taxon>
        <taxon>Alcanivorax</taxon>
    </lineage>
</organism>
<evidence type="ECO:0000313" key="3">
    <source>
        <dbReference type="EMBL" id="MCK0536104.1"/>
    </source>
</evidence>
<evidence type="ECO:0000256" key="1">
    <source>
        <dbReference type="SAM" id="Phobius"/>
    </source>
</evidence>
<keyword evidence="1" id="KW-0812">Transmembrane</keyword>
<feature type="transmembrane region" description="Helical" evidence="1">
    <location>
        <begin position="88"/>
        <end position="107"/>
    </location>
</feature>
<keyword evidence="1" id="KW-1133">Transmembrane helix</keyword>
<sequence>MKALIVASYADSLRNFRGPLVEALAGKLEAVHLAAPMDDGWNSLAEHFEAMGVELHDVAIQRTGLNPLRDLQALWQLYRLMRRERPQLMLAYTVKPVIWGLLAAWLAGVPKRCALITGLGYAFTSGREGFTSYLVRFLYRLALSRAEKVFFQNPDDEALFKELHILPSSTPSLVVNGSGIDLDQFAVAPKPAEPVFLLIARLLGDKGVREYVNAARKVKVAHPDTVFKLAGWIDENPNAIEQSELDSWIDEGIVEYLGKLADVRPALATSSVYVLPSYREGTPRTVLEAMAMGRPIITTDAPGCRETVVEGVNGYLVPVKSVDCLAGAMLRFVEDSSLIESMGRASRRIAEEKYDVHKINEIMLTEMGVRTSAR</sequence>
<comment type="caution">
    <text evidence="3">The sequence shown here is derived from an EMBL/GenBank/DDBJ whole genome shotgun (WGS) entry which is preliminary data.</text>
</comment>
<keyword evidence="1" id="KW-0472">Membrane</keyword>
<feature type="domain" description="Glycosyltransferase subfamily 4-like N-terminal" evidence="2">
    <location>
        <begin position="21"/>
        <end position="153"/>
    </location>
</feature>
<dbReference type="Pfam" id="PF13692">
    <property type="entry name" value="Glyco_trans_1_4"/>
    <property type="match status" value="1"/>
</dbReference>
<dbReference type="Pfam" id="PF13477">
    <property type="entry name" value="Glyco_trans_4_2"/>
    <property type="match status" value="1"/>
</dbReference>
<protein>
    <submittedName>
        <fullName evidence="3">Glycosyltransferase family 4 protein</fullName>
    </submittedName>
</protein>
<dbReference type="InterPro" id="IPR028098">
    <property type="entry name" value="Glyco_trans_4-like_N"/>
</dbReference>
<gene>
    <name evidence="3" type="ORF">MU846_00065</name>
</gene>
<dbReference type="PANTHER" id="PTHR12526">
    <property type="entry name" value="GLYCOSYLTRANSFERASE"/>
    <property type="match status" value="1"/>
</dbReference>
<dbReference type="EMBL" id="JALKII010000001">
    <property type="protein sequence ID" value="MCK0536104.1"/>
    <property type="molecule type" value="Genomic_DNA"/>
</dbReference>
<accession>A0ABT0E2R2</accession>
<dbReference type="PANTHER" id="PTHR12526:SF638">
    <property type="entry name" value="SPORE COAT PROTEIN SA"/>
    <property type="match status" value="1"/>
</dbReference>
<dbReference type="Gene3D" id="3.40.50.2000">
    <property type="entry name" value="Glycogen Phosphorylase B"/>
    <property type="match status" value="2"/>
</dbReference>
<name>A0ABT0E2R2_9GAMM</name>